<name>A0A2S8SX20_9BACT</name>
<sequence length="219" mass="23967">MNKTLVLSVLALTASLLPARAQYVDSSGYANSPNRSYIDQLMIDRMNARRLKARLAKKRAGHKSTASKAKSARTSMKAPARAKLASTGAALPSYAYIFIARDPFQSFHLDDAQGYLVSFLFVPVGKKAKPIVRSFRYNFYDNEAQLGAVPLGNYQVSGRASFGGKTYPISLATEAGTPTNPRGGNFALKTSLQITKGLDNYNQNVYKTAPRSLYVRVIE</sequence>
<dbReference type="AlphaFoldDB" id="A0A2S8SX20"/>
<evidence type="ECO:0000313" key="3">
    <source>
        <dbReference type="Proteomes" id="UP000237684"/>
    </source>
</evidence>
<evidence type="ECO:0000256" key="1">
    <source>
        <dbReference type="SAM" id="SignalP"/>
    </source>
</evidence>
<feature type="signal peptide" evidence="1">
    <location>
        <begin position="1"/>
        <end position="21"/>
    </location>
</feature>
<reference evidence="2 3" key="1">
    <citation type="journal article" date="2018" name="Syst. Appl. Microbiol.">
        <title>Abditibacterium utsteinense sp. nov., the first cultivated member of candidate phylum FBP, isolated from ice-free Antarctic soil samples.</title>
        <authorList>
            <person name="Tahon G."/>
            <person name="Tytgat B."/>
            <person name="Lebbe L."/>
            <person name="Carlier A."/>
            <person name="Willems A."/>
        </authorList>
    </citation>
    <scope>NUCLEOTIDE SEQUENCE [LARGE SCALE GENOMIC DNA]</scope>
    <source>
        <strain evidence="2 3">LMG 29911</strain>
    </source>
</reference>
<keyword evidence="1" id="KW-0732">Signal</keyword>
<dbReference type="InParanoid" id="A0A2S8SX20"/>
<accession>A0A2S8SX20</accession>
<evidence type="ECO:0008006" key="4">
    <source>
        <dbReference type="Google" id="ProtNLM"/>
    </source>
</evidence>
<comment type="caution">
    <text evidence="2">The sequence shown here is derived from an EMBL/GenBank/DDBJ whole genome shotgun (WGS) entry which is preliminary data.</text>
</comment>
<organism evidence="2 3">
    <name type="scientific">Abditibacterium utsteinense</name>
    <dbReference type="NCBI Taxonomy" id="1960156"/>
    <lineage>
        <taxon>Bacteria</taxon>
        <taxon>Pseudomonadati</taxon>
        <taxon>Abditibacteriota</taxon>
        <taxon>Abditibacteriia</taxon>
        <taxon>Abditibacteriales</taxon>
        <taxon>Abditibacteriaceae</taxon>
        <taxon>Abditibacterium</taxon>
    </lineage>
</organism>
<evidence type="ECO:0000313" key="2">
    <source>
        <dbReference type="EMBL" id="PQV65334.1"/>
    </source>
</evidence>
<dbReference type="RefSeq" id="WP_105482081.1">
    <property type="nucleotide sequence ID" value="NZ_NIGF01000001.1"/>
</dbReference>
<gene>
    <name evidence="2" type="ORF">B1R32_10173</name>
</gene>
<keyword evidence="3" id="KW-1185">Reference proteome</keyword>
<feature type="chain" id="PRO_5015741710" description="DUF4384 domain-containing protein" evidence="1">
    <location>
        <begin position="22"/>
        <end position="219"/>
    </location>
</feature>
<dbReference type="EMBL" id="NIGF01000001">
    <property type="protein sequence ID" value="PQV65334.1"/>
    <property type="molecule type" value="Genomic_DNA"/>
</dbReference>
<dbReference type="Proteomes" id="UP000237684">
    <property type="component" value="Unassembled WGS sequence"/>
</dbReference>
<proteinExistence type="predicted"/>
<protein>
    <recommendedName>
        <fullName evidence="4">DUF4384 domain-containing protein</fullName>
    </recommendedName>
</protein>